<accession>A0AAW9S7J8</accession>
<dbReference type="InterPro" id="IPR000326">
    <property type="entry name" value="PAP2/HPO"/>
</dbReference>
<dbReference type="Pfam" id="PF01569">
    <property type="entry name" value="PAP2"/>
    <property type="match status" value="1"/>
</dbReference>
<reference evidence="3 4" key="1">
    <citation type="submission" date="2024-04" db="EMBL/GenBank/DDBJ databases">
        <title>Novel genus in family Flammeovirgaceae.</title>
        <authorList>
            <person name="Nguyen T.H."/>
            <person name="Vuong T.Q."/>
            <person name="Le H."/>
            <person name="Kim S.-G."/>
        </authorList>
    </citation>
    <scope>NUCLEOTIDE SEQUENCE [LARGE SCALE GENOMIC DNA]</scope>
    <source>
        <strain evidence="3 4">JCM 23209</strain>
    </source>
</reference>
<feature type="transmembrane region" description="Helical" evidence="1">
    <location>
        <begin position="166"/>
        <end position="188"/>
    </location>
</feature>
<dbReference type="Gene3D" id="1.20.144.10">
    <property type="entry name" value="Phosphatidic acid phosphatase type 2/haloperoxidase"/>
    <property type="match status" value="1"/>
</dbReference>
<feature type="transmembrane region" description="Helical" evidence="1">
    <location>
        <begin position="27"/>
        <end position="50"/>
    </location>
</feature>
<keyword evidence="1" id="KW-0812">Transmembrane</keyword>
<evidence type="ECO:0000256" key="1">
    <source>
        <dbReference type="SAM" id="Phobius"/>
    </source>
</evidence>
<proteinExistence type="predicted"/>
<keyword evidence="1" id="KW-1133">Transmembrane helix</keyword>
<organism evidence="3 4">
    <name type="scientific">Rapidithrix thailandica</name>
    <dbReference type="NCBI Taxonomy" id="413964"/>
    <lineage>
        <taxon>Bacteria</taxon>
        <taxon>Pseudomonadati</taxon>
        <taxon>Bacteroidota</taxon>
        <taxon>Cytophagia</taxon>
        <taxon>Cytophagales</taxon>
        <taxon>Flammeovirgaceae</taxon>
        <taxon>Rapidithrix</taxon>
    </lineage>
</organism>
<evidence type="ECO:0000313" key="4">
    <source>
        <dbReference type="Proteomes" id="UP001403385"/>
    </source>
</evidence>
<dbReference type="CDD" id="cd03395">
    <property type="entry name" value="PAP2_like_4"/>
    <property type="match status" value="1"/>
</dbReference>
<keyword evidence="4" id="KW-1185">Reference proteome</keyword>
<dbReference type="RefSeq" id="WP_346819508.1">
    <property type="nucleotide sequence ID" value="NZ_JBDKWZ010000001.1"/>
</dbReference>
<feature type="transmembrane region" description="Helical" evidence="1">
    <location>
        <begin position="140"/>
        <end position="160"/>
    </location>
</feature>
<evidence type="ECO:0000313" key="3">
    <source>
        <dbReference type="EMBL" id="MEN7546726.1"/>
    </source>
</evidence>
<feature type="transmembrane region" description="Helical" evidence="1">
    <location>
        <begin position="113"/>
        <end position="133"/>
    </location>
</feature>
<feature type="transmembrane region" description="Helical" evidence="1">
    <location>
        <begin position="57"/>
        <end position="77"/>
    </location>
</feature>
<gene>
    <name evidence="3" type="ORF">AAG747_02325</name>
</gene>
<comment type="caution">
    <text evidence="3">The sequence shown here is derived from an EMBL/GenBank/DDBJ whole genome shotgun (WGS) entry which is preliminary data.</text>
</comment>
<name>A0AAW9S7J8_9BACT</name>
<dbReference type="AlphaFoldDB" id="A0AAW9S7J8"/>
<feature type="domain" description="Phosphatidic acid phosphatase type 2/haloperoxidase" evidence="2">
    <location>
        <begin position="58"/>
        <end position="181"/>
    </location>
</feature>
<dbReference type="SMART" id="SM00014">
    <property type="entry name" value="acidPPc"/>
    <property type="match status" value="1"/>
</dbReference>
<dbReference type="InterPro" id="IPR036938">
    <property type="entry name" value="PAP2/HPO_sf"/>
</dbReference>
<keyword evidence="1" id="KW-0472">Membrane</keyword>
<dbReference type="PANTHER" id="PTHR14969">
    <property type="entry name" value="SPHINGOSINE-1-PHOSPHATE PHOSPHOHYDROLASE"/>
    <property type="match status" value="1"/>
</dbReference>
<dbReference type="Proteomes" id="UP001403385">
    <property type="component" value="Unassembled WGS sequence"/>
</dbReference>
<dbReference type="SUPFAM" id="SSF48317">
    <property type="entry name" value="Acid phosphatase/Vanadium-dependent haloperoxidase"/>
    <property type="match status" value="1"/>
</dbReference>
<protein>
    <submittedName>
        <fullName evidence="3">Phosphatase PAP2 family protein</fullName>
    </submittedName>
</protein>
<dbReference type="PANTHER" id="PTHR14969:SF13">
    <property type="entry name" value="AT30094P"/>
    <property type="match status" value="1"/>
</dbReference>
<evidence type="ECO:0000259" key="2">
    <source>
        <dbReference type="SMART" id="SM00014"/>
    </source>
</evidence>
<dbReference type="EMBL" id="JBDKWZ010000001">
    <property type="protein sequence ID" value="MEN7546726.1"/>
    <property type="molecule type" value="Genomic_DNA"/>
</dbReference>
<sequence length="201" mass="23270">MLESLDKLDKEIFLFFNSLHADWLDPIMWAITESGTWIPFYVLIIAFLVYKFRWNTIFILMAIGLTITLADQFASGFCKPFFERLRPSHSPELEGLVHLIQDKNGNYYKGGSFGFISSHSANTFGLASFLFCLFRKRVAYISLMFLWAAIVSYSRIYVGVHYPGDLMVGALTGILWGFLSFKLLMFLWNKFAPQKSLYYQK</sequence>